<evidence type="ECO:0000313" key="1">
    <source>
        <dbReference type="EnsemblMetazoa" id="Aqu2.1.19614_001"/>
    </source>
</evidence>
<name>A0A1X7TWP9_AMPQE</name>
<sequence length="88" mass="10250">ETRVGKSLQRENTGYNCKRRESTSRIFNPVPYHADYFGHKEHNDQSENLVMYGVTHVCAIDRFSGKLVGFITTQVKNSKEIYSDHRKE</sequence>
<dbReference type="EnsemblMetazoa" id="Aqu2.1.19614_001">
    <property type="protein sequence ID" value="Aqu2.1.19614_001"/>
    <property type="gene ID" value="Aqu2.1.19614"/>
</dbReference>
<protein>
    <submittedName>
        <fullName evidence="1">Uncharacterized protein</fullName>
    </submittedName>
</protein>
<dbReference type="InParanoid" id="A0A1X7TWP9"/>
<reference evidence="1" key="1">
    <citation type="submission" date="2017-05" db="UniProtKB">
        <authorList>
            <consortium name="EnsemblMetazoa"/>
        </authorList>
    </citation>
    <scope>IDENTIFICATION</scope>
</reference>
<accession>A0A1X7TWP9</accession>
<proteinExistence type="predicted"/>
<dbReference type="AlphaFoldDB" id="A0A1X7TWP9"/>
<organism evidence="1">
    <name type="scientific">Amphimedon queenslandica</name>
    <name type="common">Sponge</name>
    <dbReference type="NCBI Taxonomy" id="400682"/>
    <lineage>
        <taxon>Eukaryota</taxon>
        <taxon>Metazoa</taxon>
        <taxon>Porifera</taxon>
        <taxon>Demospongiae</taxon>
        <taxon>Heteroscleromorpha</taxon>
        <taxon>Haplosclerida</taxon>
        <taxon>Niphatidae</taxon>
        <taxon>Amphimedon</taxon>
    </lineage>
</organism>